<protein>
    <submittedName>
        <fullName evidence="1">Uncharacterized protein</fullName>
    </submittedName>
</protein>
<sequence length="514" mass="58795">MASNDAKSQSLKRCVQCFQDLTKKKYSKRQFHLYNGKCIDCIRELDDCPNDSANAIRKSYLLSFESCTYSDCYIRIEKRTYDCYYRVCYRGKQGVDGVGVRSKCDFGSIIIGYIPFGRVFLGTDIIYNEKGDPMIKVSSFSVLRNQRQRSIESAANTSHESTSTPHYGNNSSKGWVPYRSIRNEILVERHRGPFEALALYQCVIEGCKVRSGCNLELQEVGFLHYGDVVQVVKSIVTAEGLVFLCLHARYFEQTVWVLERTLDNETILRWSEPPAILGENQDYRCVQETGAPLRSNPSLESPPVGRLQCGSIVPIAERYLNPQRQMFLRIGKQQIAATDNKKKTCVHEDMWVIETSTCCSSVMLKRMQQEHTHNIFTVEHLWKSFWVRALTFGRFVNESDDDVMMSQVQSIESSSARSFHSILLQPYGCVLRHPCMKVLGTTIKNWIASSAIEVALDIQSEMSIDIIESKNNDAYLESMALGFPHYSLLIFIMYAYRSALKLIAECKNNIYSNW</sequence>
<evidence type="ECO:0000313" key="1">
    <source>
        <dbReference type="EMBL" id="CCI39777.1"/>
    </source>
</evidence>
<dbReference type="EMBL" id="CAIX01000003">
    <property type="protein sequence ID" value="CCI39777.1"/>
    <property type="molecule type" value="Genomic_DNA"/>
</dbReference>
<keyword evidence="2" id="KW-1185">Reference proteome</keyword>
<accession>A0A024FZC6</accession>
<dbReference type="OrthoDB" id="91652at2759"/>
<name>A0A024FZC6_9STRA</name>
<proteinExistence type="predicted"/>
<evidence type="ECO:0000313" key="2">
    <source>
        <dbReference type="Proteomes" id="UP000053237"/>
    </source>
</evidence>
<dbReference type="Proteomes" id="UP000053237">
    <property type="component" value="Unassembled WGS sequence"/>
</dbReference>
<dbReference type="InParanoid" id="A0A024FZC6"/>
<reference evidence="1 2" key="1">
    <citation type="submission" date="2012-05" db="EMBL/GenBank/DDBJ databases">
        <title>Recombination and specialization in a pathogen metapopulation.</title>
        <authorList>
            <person name="Gardiner A."/>
            <person name="Kemen E."/>
            <person name="Schultz-Larsen T."/>
            <person name="MacLean D."/>
            <person name="Van Oosterhout C."/>
            <person name="Jones J.D.G."/>
        </authorList>
    </citation>
    <scope>NUCLEOTIDE SEQUENCE [LARGE SCALE GENOMIC DNA]</scope>
    <source>
        <strain evidence="1 2">Ac Nc2</strain>
    </source>
</reference>
<gene>
    <name evidence="1" type="ORF">BN9_005600</name>
</gene>
<comment type="caution">
    <text evidence="1">The sequence shown here is derived from an EMBL/GenBank/DDBJ whole genome shotgun (WGS) entry which is preliminary data.</text>
</comment>
<dbReference type="AlphaFoldDB" id="A0A024FZC6"/>
<organism evidence="1 2">
    <name type="scientific">Albugo candida</name>
    <dbReference type="NCBI Taxonomy" id="65357"/>
    <lineage>
        <taxon>Eukaryota</taxon>
        <taxon>Sar</taxon>
        <taxon>Stramenopiles</taxon>
        <taxon>Oomycota</taxon>
        <taxon>Peronosporomycetes</taxon>
        <taxon>Albuginales</taxon>
        <taxon>Albuginaceae</taxon>
        <taxon>Albugo</taxon>
    </lineage>
</organism>